<dbReference type="SUPFAM" id="SSF142433">
    <property type="entry name" value="CinA-like"/>
    <property type="match status" value="1"/>
</dbReference>
<sequence>MSDLAKRSLKIKAEIICVGTELLLGQIVDTNSATIAKAVSTLGINIFRKTTVGDNLPRIKKALGEALSRAELVIISGGLGPTEDDVTKQAVSEFFGKKLSPEKSILEKIQEKFAHRQVSWNAILKQSMVPASAKTISNPVGTAPGIIIEERGKTVILLPGVPEELKAMIPQVMEYLSGKIESNLVIKSRTLKVCGIGESRVNEKIAPLMSQTNPTVALLAKKGEVHIRITARFSPGEVDRKIENTEKIIREKLGDYIFGTDEDTLEKVVGELLIKKKITLSVAESCSGGLVCERLTNIPGISAVFLCGLVAYSNRAKTELLNISPQLIKEKGAVSSEVAKKMAKGIRDITGSDVSIGITGIAGPGGGTPEKPVGLVYIALDAKERSICNRYFFSGKREVIKWKTSQEALDLLRRYLLGISC</sequence>
<dbReference type="NCBIfam" id="TIGR00199">
    <property type="entry name" value="PncC_domain"/>
    <property type="match status" value="1"/>
</dbReference>
<evidence type="ECO:0000256" key="1">
    <source>
        <dbReference type="HAMAP-Rule" id="MF_00226"/>
    </source>
</evidence>
<gene>
    <name evidence="3" type="ORF">DRJ04_08260</name>
</gene>
<dbReference type="EMBL" id="QMQA01000262">
    <property type="protein sequence ID" value="RLE11337.1"/>
    <property type="molecule type" value="Genomic_DNA"/>
</dbReference>
<dbReference type="Gene3D" id="3.30.70.2860">
    <property type="match status" value="1"/>
</dbReference>
<dbReference type="SMART" id="SM00852">
    <property type="entry name" value="MoCF_biosynth"/>
    <property type="match status" value="1"/>
</dbReference>
<protein>
    <recommendedName>
        <fullName evidence="1">CinA-like protein</fullName>
    </recommendedName>
</protein>
<comment type="caution">
    <text evidence="3">The sequence shown here is derived from an EMBL/GenBank/DDBJ whole genome shotgun (WGS) entry which is preliminary data.</text>
</comment>
<reference evidence="3 4" key="1">
    <citation type="submission" date="2018-06" db="EMBL/GenBank/DDBJ databases">
        <title>Extensive metabolic versatility and redundancy in microbially diverse, dynamic hydrothermal sediments.</title>
        <authorList>
            <person name="Dombrowski N."/>
            <person name="Teske A."/>
            <person name="Baker B.J."/>
        </authorList>
    </citation>
    <scope>NUCLEOTIDE SEQUENCE [LARGE SCALE GENOMIC DNA]</scope>
    <source>
        <strain evidence="3">B3_G15</strain>
    </source>
</reference>
<dbReference type="InterPro" id="IPR008136">
    <property type="entry name" value="CinA_C"/>
</dbReference>
<dbReference type="CDD" id="cd00885">
    <property type="entry name" value="cinA"/>
    <property type="match status" value="1"/>
</dbReference>
<evidence type="ECO:0000313" key="3">
    <source>
        <dbReference type="EMBL" id="RLE11337.1"/>
    </source>
</evidence>
<dbReference type="PANTHER" id="PTHR13939:SF0">
    <property type="entry name" value="NMN AMIDOHYDROLASE-LIKE PROTEIN YFAY"/>
    <property type="match status" value="1"/>
</dbReference>
<dbReference type="Pfam" id="PF00994">
    <property type="entry name" value="MoCF_biosynth"/>
    <property type="match status" value="1"/>
</dbReference>
<dbReference type="Gene3D" id="3.90.950.20">
    <property type="entry name" value="CinA-like"/>
    <property type="match status" value="1"/>
</dbReference>
<dbReference type="InterPro" id="IPR050101">
    <property type="entry name" value="CinA"/>
</dbReference>
<dbReference type="InterPro" id="IPR036653">
    <property type="entry name" value="CinA-like_C"/>
</dbReference>
<dbReference type="NCBIfam" id="TIGR00177">
    <property type="entry name" value="molyb_syn"/>
    <property type="match status" value="1"/>
</dbReference>
<dbReference type="AlphaFoldDB" id="A0A662DA03"/>
<name>A0A662DA03_UNCAE</name>
<dbReference type="InterPro" id="IPR041424">
    <property type="entry name" value="CinA_KH"/>
</dbReference>
<dbReference type="Pfam" id="PF02464">
    <property type="entry name" value="CinA"/>
    <property type="match status" value="1"/>
</dbReference>
<proteinExistence type="inferred from homology"/>
<dbReference type="PANTHER" id="PTHR13939">
    <property type="entry name" value="NICOTINAMIDE-NUCLEOTIDE AMIDOHYDROLASE PNCC"/>
    <property type="match status" value="1"/>
</dbReference>
<dbReference type="NCBIfam" id="NF001813">
    <property type="entry name" value="PRK00549.1"/>
    <property type="match status" value="1"/>
</dbReference>
<dbReference type="PIRSF" id="PIRSF006728">
    <property type="entry name" value="CinA"/>
    <property type="match status" value="1"/>
</dbReference>
<organism evidence="3 4">
    <name type="scientific">Aerophobetes bacterium</name>
    <dbReference type="NCBI Taxonomy" id="2030807"/>
    <lineage>
        <taxon>Bacteria</taxon>
        <taxon>Candidatus Aerophobota</taxon>
    </lineage>
</organism>
<evidence type="ECO:0000259" key="2">
    <source>
        <dbReference type="SMART" id="SM00852"/>
    </source>
</evidence>
<dbReference type="Pfam" id="PF18146">
    <property type="entry name" value="CinA_KH"/>
    <property type="match status" value="1"/>
</dbReference>
<dbReference type="InterPro" id="IPR001453">
    <property type="entry name" value="MoaB/Mog_dom"/>
</dbReference>
<dbReference type="NCBIfam" id="TIGR00200">
    <property type="entry name" value="cinA_nterm"/>
    <property type="match status" value="1"/>
</dbReference>
<dbReference type="InterPro" id="IPR036425">
    <property type="entry name" value="MoaB/Mog-like_dom_sf"/>
</dbReference>
<dbReference type="SUPFAM" id="SSF53218">
    <property type="entry name" value="Molybdenum cofactor biosynthesis proteins"/>
    <property type="match status" value="1"/>
</dbReference>
<evidence type="ECO:0000313" key="4">
    <source>
        <dbReference type="Proteomes" id="UP000280417"/>
    </source>
</evidence>
<dbReference type="HAMAP" id="MF_00226_B">
    <property type="entry name" value="CinA_B"/>
    <property type="match status" value="1"/>
</dbReference>
<dbReference type="InterPro" id="IPR008135">
    <property type="entry name" value="Competence-induced_CinA"/>
</dbReference>
<dbReference type="Proteomes" id="UP000280417">
    <property type="component" value="Unassembled WGS sequence"/>
</dbReference>
<dbReference type="Gene3D" id="3.40.980.10">
    <property type="entry name" value="MoaB/Mog-like domain"/>
    <property type="match status" value="1"/>
</dbReference>
<accession>A0A662DA03</accession>
<comment type="similarity">
    <text evidence="1">Belongs to the CinA family.</text>
</comment>
<feature type="domain" description="MoaB/Mog" evidence="2">
    <location>
        <begin position="14"/>
        <end position="179"/>
    </location>
</feature>